<dbReference type="GO" id="GO:0005886">
    <property type="term" value="C:plasma membrane"/>
    <property type="evidence" value="ECO:0007669"/>
    <property type="project" value="TreeGrafter"/>
</dbReference>
<reference evidence="4 5" key="1">
    <citation type="submission" date="2019-08" db="EMBL/GenBank/DDBJ databases">
        <title>A chromosome-level genome assembly, high-density linkage maps, and genome scans reveal the genomic architecture of hybrid incompatibilities underlying speciation via character displacement in darters (Percidae: Etheostominae).</title>
        <authorList>
            <person name="Moran R.L."/>
            <person name="Catchen J.M."/>
            <person name="Fuller R.C."/>
        </authorList>
    </citation>
    <scope>NUCLEOTIDE SEQUENCE [LARGE SCALE GENOMIC DNA]</scope>
    <source>
        <strain evidence="4">EspeVRDwgs_2016</strain>
        <tissue evidence="4">Muscle</tissue>
    </source>
</reference>
<dbReference type="Proteomes" id="UP000327493">
    <property type="component" value="Chromosome 3"/>
</dbReference>
<evidence type="ECO:0000256" key="1">
    <source>
        <dbReference type="ARBA" id="ARBA00004184"/>
    </source>
</evidence>
<dbReference type="AlphaFoldDB" id="A0A5J5DKL1"/>
<organism evidence="4 5">
    <name type="scientific">Etheostoma spectabile</name>
    <name type="common">orangethroat darter</name>
    <dbReference type="NCBI Taxonomy" id="54343"/>
    <lineage>
        <taxon>Eukaryota</taxon>
        <taxon>Metazoa</taxon>
        <taxon>Chordata</taxon>
        <taxon>Craniata</taxon>
        <taxon>Vertebrata</taxon>
        <taxon>Euteleostomi</taxon>
        <taxon>Actinopterygii</taxon>
        <taxon>Neopterygii</taxon>
        <taxon>Teleostei</taxon>
        <taxon>Neoteleostei</taxon>
        <taxon>Acanthomorphata</taxon>
        <taxon>Eupercaria</taxon>
        <taxon>Perciformes</taxon>
        <taxon>Percoidei</taxon>
        <taxon>Percidae</taxon>
        <taxon>Etheostomatinae</taxon>
        <taxon>Etheostoma</taxon>
    </lineage>
</organism>
<feature type="non-terminal residue" evidence="4">
    <location>
        <position position="340"/>
    </location>
</feature>
<feature type="compositionally biased region" description="Basic and acidic residues" evidence="3">
    <location>
        <begin position="327"/>
        <end position="340"/>
    </location>
</feature>
<dbReference type="PANTHER" id="PTHR21630">
    <property type="entry name" value="VEPH-A/MELTED"/>
    <property type="match status" value="1"/>
</dbReference>
<dbReference type="GO" id="GO:0009966">
    <property type="term" value="P:regulation of signal transduction"/>
    <property type="evidence" value="ECO:0007669"/>
    <property type="project" value="TreeGrafter"/>
</dbReference>
<dbReference type="GO" id="GO:0012505">
    <property type="term" value="C:endomembrane system"/>
    <property type="evidence" value="ECO:0007669"/>
    <property type="project" value="UniProtKB-SubCell"/>
</dbReference>
<evidence type="ECO:0000313" key="5">
    <source>
        <dbReference type="Proteomes" id="UP000327493"/>
    </source>
</evidence>
<evidence type="ECO:0000313" key="4">
    <source>
        <dbReference type="EMBL" id="KAA8593924.1"/>
    </source>
</evidence>
<gene>
    <name evidence="4" type="ORF">FQN60_004758</name>
</gene>
<dbReference type="EMBL" id="VOFY01000003">
    <property type="protein sequence ID" value="KAA8593924.1"/>
    <property type="molecule type" value="Genomic_DNA"/>
</dbReference>
<sequence>MHQLFSQVLGQRDLSRAGDLFSLEDTEIEACLSQALDQIKAISCSQDYLTNDNDQAVVEICITRITTAIRETGSIEQHSTALVGLWESCLEHNLTPQGENTEDTPHAKIASDITSCILQNYSCPSVMVLAVPVAVRFLQRGNRELSRNMSSYLSLAAIAKADLLAEHTEAITLSVLGAPPCGTISVTPHATMFPLCLQPWPSCKATWEISSSDSTLSHMFTPVIFPANAILGSNPSSNPATALPLLGEEEQQPFLSCPSWSEPPSGKTCPSATPGVEATFFPATHRDARPCSDDQAPHKWIHSDVPPGFTTPREQHSFVGDGGWLHPHADSKGGDGERDI</sequence>
<evidence type="ECO:0000256" key="3">
    <source>
        <dbReference type="SAM" id="MobiDB-lite"/>
    </source>
</evidence>
<dbReference type="PANTHER" id="PTHR21630:SF10">
    <property type="entry name" value="VENTRICULAR ZONE-EXPRESSED PH DOMAIN-CONTAINING PROTEIN HOMOLOG 1"/>
    <property type="match status" value="1"/>
</dbReference>
<comment type="subcellular location">
    <subcellularLocation>
        <location evidence="1">Endomembrane system</location>
        <topology evidence="1">Peripheral membrane protein</topology>
    </subcellularLocation>
</comment>
<name>A0A5J5DKL1_9PERO</name>
<keyword evidence="2" id="KW-0472">Membrane</keyword>
<comment type="caution">
    <text evidence="4">The sequence shown here is derived from an EMBL/GenBank/DDBJ whole genome shotgun (WGS) entry which is preliminary data.</text>
</comment>
<evidence type="ECO:0008006" key="6">
    <source>
        <dbReference type="Google" id="ProtNLM"/>
    </source>
</evidence>
<proteinExistence type="predicted"/>
<dbReference type="GO" id="GO:0010314">
    <property type="term" value="F:phosphatidylinositol-5-phosphate binding"/>
    <property type="evidence" value="ECO:0007669"/>
    <property type="project" value="TreeGrafter"/>
</dbReference>
<keyword evidence="5" id="KW-1185">Reference proteome</keyword>
<evidence type="ECO:0000256" key="2">
    <source>
        <dbReference type="ARBA" id="ARBA00023136"/>
    </source>
</evidence>
<accession>A0A5J5DKL1</accession>
<feature type="region of interest" description="Disordered" evidence="3">
    <location>
        <begin position="319"/>
        <end position="340"/>
    </location>
</feature>
<dbReference type="InterPro" id="IPR039888">
    <property type="entry name" value="Melted-like"/>
</dbReference>
<protein>
    <recommendedName>
        <fullName evidence="6">Ventricular zone-expressed PH domain-containing protein</fullName>
    </recommendedName>
</protein>